<feature type="region of interest" description="Disordered" evidence="2">
    <location>
        <begin position="1308"/>
        <end position="1381"/>
    </location>
</feature>
<dbReference type="OrthoDB" id="6160004at2759"/>
<feature type="coiled-coil region" evidence="1">
    <location>
        <begin position="1089"/>
        <end position="1137"/>
    </location>
</feature>
<evidence type="ECO:0000313" key="4">
    <source>
        <dbReference type="Proteomes" id="UP000271974"/>
    </source>
</evidence>
<sequence>MDSLPLYSSIQSTNAIPVSAVLEKNIEDIFALKDCTFFTHVLTYLDEGFKEKLRNDCPRTEIFNHVKLFLEEYYNNTEDILNFDLAVSAKEDEEELVKLELTKIAVALICVGILDKKGQVFVDAALELQADIQEDILAIFKSVLAPDTGEMMLTKDLESVLMRTAVNRSETPVGILLQESNSKTEEMSSCEQNSRNHTPHSRQSRRSANSSLLNTSLGDLTSPFKSLDITASSSSSFVEFIQSPQFVQKAVLKQRDIELRRVRQQLNAEIILKEEYRLNAEELLVANKQKDAEIENLQQRVSELLSEKSSEISMGEMAAKLQEAESEAAMLRDRVSGLLQWKLQCEALEAEHKSLDEDYRKLQKEVSLLRVEKQVKGNSLMSVEHLTNQLQLKSGQIDELTATVDALRQDKALLTLDLEVVRERLVAVRQNVAELESKLDEKTAVEGETMSIVLDIQMKELKKQMEELREERDALLQQVIRSNAESNSATCGACEGDNSENPASNLTHQTVVEINGNYLQKVSDISSDKLDFLKDDQVLNSLNEHSDSVCLEPLLSPTSEFSDDSGLSSARTSVVFERQTSCESPAQGFGKRPFRRMEFSKAECDAFEESLNRQEFQLFTDVVLGTAERCVNRAKCDQQSPVFHIPKELFFQLWLSNREKDALIRDLNMRIGCLYLQLRQKGGESKKFSTDLMIVSRFFKKHGYTLDTIVKSKQKIFHLMGSVSVLQAKLLRVQKLLSEKTQQVNTYRRLAQGGLTSVCNIKWPVSENGAKCFLAPTGAGIAFDAERVVEGAESVPVATVKKDGKEILVAVASALPEKTEGSLSVSSCTLGDHVSEMDTSQENATGVHVSEKSQCGLQTDKVEGVKEVTADGSQSEERQENLQLVKAEPCYQLGGEDLIKNKFDSGPSENGHDLKNLSTNHRPVVSDKTWSKKRVEKENLDFFQLLTNGSLYDRDGSTPSVNGPKRIILEEPHAKMPAQGKQSLNLSERVQTNASPQGAPNSSVPLGKSSSVNIGFVGSISTKLGHPLSMPQLEKRKAEVAAKEEQVSHKTALWEKARAANATLSQTLTLERDTVVKMKSRMEAYIKRCGDLNVKLEALTAKNQAKESEVDSLRSELKETQEMLEACREGLAQARSRPDLVQKASLGDSTFDCSLSMSNLLPTSEVSNRNPETSQMLMRMTSAPVLPRQTNISTTSLQSVKSLMDHHPALLPNAMSCAAEPDSPVSEWNTLSRLTGRSIIKTDCDDKKFKRKGLSALPENCAEMKSVESPAKQRKTYGGTTVFFPLDPNGPVYPPADSNDQFRLTSRQMVSPPHRSDLKMREGLSSSTSTSSLVLALTDDPSPTSNRRPQNVKVSKYTPAKRAGRRFHVRQETKSTFLNQK</sequence>
<feature type="compositionally biased region" description="Polar residues" evidence="2">
    <location>
        <begin position="187"/>
        <end position="196"/>
    </location>
</feature>
<dbReference type="PANTHER" id="PTHR23159">
    <property type="entry name" value="CENTROSOMAL PROTEIN 2"/>
    <property type="match status" value="1"/>
</dbReference>
<comment type="caution">
    <text evidence="3">The sequence shown here is derived from an EMBL/GenBank/DDBJ whole genome shotgun (WGS) entry which is preliminary data.</text>
</comment>
<gene>
    <name evidence="3" type="ORF">EGW08_012555</name>
</gene>
<evidence type="ECO:0000256" key="1">
    <source>
        <dbReference type="SAM" id="Coils"/>
    </source>
</evidence>
<feature type="region of interest" description="Disordered" evidence="2">
    <location>
        <begin position="988"/>
        <end position="1008"/>
    </location>
</feature>
<name>A0A433TDI2_ELYCH</name>
<dbReference type="STRING" id="188477.A0A433TDI2"/>
<feature type="region of interest" description="Disordered" evidence="2">
    <location>
        <begin position="175"/>
        <end position="210"/>
    </location>
</feature>
<reference evidence="3 4" key="1">
    <citation type="submission" date="2019-01" db="EMBL/GenBank/DDBJ databases">
        <title>A draft genome assembly of the solar-powered sea slug Elysia chlorotica.</title>
        <authorList>
            <person name="Cai H."/>
            <person name="Li Q."/>
            <person name="Fang X."/>
            <person name="Li J."/>
            <person name="Curtis N.E."/>
            <person name="Altenburger A."/>
            <person name="Shibata T."/>
            <person name="Feng M."/>
            <person name="Maeda T."/>
            <person name="Schwartz J.A."/>
            <person name="Shigenobu S."/>
            <person name="Lundholm N."/>
            <person name="Nishiyama T."/>
            <person name="Yang H."/>
            <person name="Hasebe M."/>
            <person name="Li S."/>
            <person name="Pierce S.K."/>
            <person name="Wang J."/>
        </authorList>
    </citation>
    <scope>NUCLEOTIDE SEQUENCE [LARGE SCALE GENOMIC DNA]</scope>
    <source>
        <strain evidence="3">EC2010</strain>
        <tissue evidence="3">Whole organism of an adult</tissue>
    </source>
</reference>
<keyword evidence="4" id="KW-1185">Reference proteome</keyword>
<accession>A0A433TDI2</accession>
<feature type="coiled-coil region" evidence="1">
    <location>
        <begin position="273"/>
        <end position="485"/>
    </location>
</feature>
<organism evidence="3 4">
    <name type="scientific">Elysia chlorotica</name>
    <name type="common">Eastern emerald elysia</name>
    <name type="synonym">Sea slug</name>
    <dbReference type="NCBI Taxonomy" id="188477"/>
    <lineage>
        <taxon>Eukaryota</taxon>
        <taxon>Metazoa</taxon>
        <taxon>Spiralia</taxon>
        <taxon>Lophotrochozoa</taxon>
        <taxon>Mollusca</taxon>
        <taxon>Gastropoda</taxon>
        <taxon>Heterobranchia</taxon>
        <taxon>Euthyneura</taxon>
        <taxon>Panpulmonata</taxon>
        <taxon>Sacoglossa</taxon>
        <taxon>Placobranchoidea</taxon>
        <taxon>Plakobranchidae</taxon>
        <taxon>Elysia</taxon>
    </lineage>
</organism>
<dbReference type="Gene3D" id="1.10.287.1490">
    <property type="match status" value="1"/>
</dbReference>
<dbReference type="Proteomes" id="UP000271974">
    <property type="component" value="Unassembled WGS sequence"/>
</dbReference>
<feature type="compositionally biased region" description="Polar residues" evidence="2">
    <location>
        <begin position="1341"/>
        <end position="1353"/>
    </location>
</feature>
<dbReference type="SUPFAM" id="SSF116907">
    <property type="entry name" value="Hook domain"/>
    <property type="match status" value="1"/>
</dbReference>
<dbReference type="EMBL" id="RQTK01000435">
    <property type="protein sequence ID" value="RUS79671.1"/>
    <property type="molecule type" value="Genomic_DNA"/>
</dbReference>
<keyword evidence="1" id="KW-0175">Coiled coil</keyword>
<proteinExistence type="predicted"/>
<evidence type="ECO:0000256" key="2">
    <source>
        <dbReference type="SAM" id="MobiDB-lite"/>
    </source>
</evidence>
<protein>
    <submittedName>
        <fullName evidence="3">Uncharacterized protein</fullName>
    </submittedName>
</protein>
<dbReference type="PANTHER" id="PTHR23159:SF31">
    <property type="entry name" value="CENTROSOME-ASSOCIATED PROTEIN CEP250 ISOFORM X1"/>
    <property type="match status" value="1"/>
</dbReference>
<feature type="compositionally biased region" description="Low complexity" evidence="2">
    <location>
        <begin position="1324"/>
        <end position="1338"/>
    </location>
</feature>
<evidence type="ECO:0000313" key="3">
    <source>
        <dbReference type="EMBL" id="RUS79671.1"/>
    </source>
</evidence>